<evidence type="ECO:0000313" key="2">
    <source>
        <dbReference type="Proteomes" id="UP000014174"/>
    </source>
</evidence>
<dbReference type="AlphaFoldDB" id="R9H6E7"/>
<dbReference type="STRING" id="1150600.ADIARSV_0147"/>
<dbReference type="EMBL" id="AQPN01000002">
    <property type="protein sequence ID" value="EOR96724.1"/>
    <property type="molecule type" value="Genomic_DNA"/>
</dbReference>
<accession>R9H6E7</accession>
<gene>
    <name evidence="1" type="ORF">ADIARSV_0147</name>
</gene>
<keyword evidence="2" id="KW-1185">Reference proteome</keyword>
<name>R9H6E7_9SPHI</name>
<dbReference type="eggNOG" id="ENOG50348UY">
    <property type="taxonomic scope" value="Bacteria"/>
</dbReference>
<proteinExistence type="predicted"/>
<dbReference type="OrthoDB" id="1365849at2"/>
<evidence type="ECO:0000313" key="1">
    <source>
        <dbReference type="EMBL" id="EOR96724.1"/>
    </source>
</evidence>
<sequence length="225" mass="25401">MNIEKVLIDTDFKLQTEILSDLSQFKTALTNIKTTFELLEIGAFTNDVFTDIKTNGVTKIKKAYFAELDRQLDQSGVKNSKLRSIVMQGTGEAINNFSDAINQLVNVRPTGGATCSRNRFLTLNYISFDGKAFIIAESDKTLILDTHCKTFLVSEQDKETYQVFKNLQTSLIAFSALKEKLGLPENEYGHAGQLIEQIINPKNEIIIQSIAWINGYRQSRIDNNY</sequence>
<reference evidence="1 2" key="1">
    <citation type="journal article" date="2013" name="Genome Announc.">
        <title>Draft Genome Sequence of Arcticibacter svalbardensis Strain MN12-7T, a Member of the Family Sphingobacteriaceae Isolated from an Arctic Soil Sample.</title>
        <authorList>
            <person name="Shivaji S."/>
            <person name="Ara S."/>
            <person name="Prasad S."/>
            <person name="Manasa B.P."/>
            <person name="Begum Z."/>
            <person name="Singh A."/>
            <person name="Kumar Pinnaka A."/>
        </authorList>
    </citation>
    <scope>NUCLEOTIDE SEQUENCE [LARGE SCALE GENOMIC DNA]</scope>
    <source>
        <strain evidence="1 2">MN12-7</strain>
    </source>
</reference>
<dbReference type="Proteomes" id="UP000014174">
    <property type="component" value="Unassembled WGS sequence"/>
</dbReference>
<comment type="caution">
    <text evidence="1">The sequence shown here is derived from an EMBL/GenBank/DDBJ whole genome shotgun (WGS) entry which is preliminary data.</text>
</comment>
<organism evidence="1 2">
    <name type="scientific">Arcticibacter svalbardensis MN12-7</name>
    <dbReference type="NCBI Taxonomy" id="1150600"/>
    <lineage>
        <taxon>Bacteria</taxon>
        <taxon>Pseudomonadati</taxon>
        <taxon>Bacteroidota</taxon>
        <taxon>Sphingobacteriia</taxon>
        <taxon>Sphingobacteriales</taxon>
        <taxon>Sphingobacteriaceae</taxon>
        <taxon>Arcticibacter</taxon>
    </lineage>
</organism>
<protein>
    <submittedName>
        <fullName evidence="1">Uncharacterized protein</fullName>
    </submittedName>
</protein>
<dbReference type="RefSeq" id="WP_016193404.1">
    <property type="nucleotide sequence ID" value="NZ_AQPN01000002.1"/>
</dbReference>